<protein>
    <submittedName>
        <fullName evidence="10">Cellulase (Glycosyl hydrolase family 5)</fullName>
    </submittedName>
</protein>
<dbReference type="PANTHER" id="PTHR31297">
    <property type="entry name" value="GLUCAN ENDO-1,6-BETA-GLUCOSIDASE B"/>
    <property type="match status" value="1"/>
</dbReference>
<dbReference type="OrthoDB" id="4771662at2"/>
<evidence type="ECO:0000256" key="1">
    <source>
        <dbReference type="ARBA" id="ARBA00005641"/>
    </source>
</evidence>
<dbReference type="EMBL" id="LR131273">
    <property type="protein sequence ID" value="VDR38335.1"/>
    <property type="molecule type" value="Genomic_DNA"/>
</dbReference>
<keyword evidence="4" id="KW-0119">Carbohydrate metabolism</keyword>
<evidence type="ECO:0000256" key="4">
    <source>
        <dbReference type="ARBA" id="ARBA00023277"/>
    </source>
</evidence>
<dbReference type="AlphaFoldDB" id="A0A3P8L1C8"/>
<dbReference type="Proteomes" id="UP000271626">
    <property type="component" value="Chromosome"/>
</dbReference>
<dbReference type="InterPro" id="IPR018087">
    <property type="entry name" value="Glyco_hydro_5_CS"/>
</dbReference>
<evidence type="ECO:0000313" key="11">
    <source>
        <dbReference type="Proteomes" id="UP000271626"/>
    </source>
</evidence>
<organism evidence="10 11">
    <name type="scientific">Tsukamurella paurometabola</name>
    <name type="common">Corynebacterium paurometabolum</name>
    <dbReference type="NCBI Taxonomy" id="2061"/>
    <lineage>
        <taxon>Bacteria</taxon>
        <taxon>Bacillati</taxon>
        <taxon>Actinomycetota</taxon>
        <taxon>Actinomycetes</taxon>
        <taxon>Mycobacteriales</taxon>
        <taxon>Tsukamurellaceae</taxon>
        <taxon>Tsukamurella</taxon>
    </lineage>
</organism>
<keyword evidence="3" id="KW-0136">Cellulose degradation</keyword>
<dbReference type="RefSeq" id="WP_126195617.1">
    <property type="nucleotide sequence ID" value="NZ_CP085954.1"/>
</dbReference>
<dbReference type="GO" id="GO:0009986">
    <property type="term" value="C:cell surface"/>
    <property type="evidence" value="ECO:0007669"/>
    <property type="project" value="TreeGrafter"/>
</dbReference>
<dbReference type="PROSITE" id="PS00659">
    <property type="entry name" value="GLYCOSYL_HYDROL_F5"/>
    <property type="match status" value="1"/>
</dbReference>
<sequence length="400" mass="44435">MTAVRRGVLIALLVMALVAAPLAVPRSAPPGQSTDGMRGINIATLLSQAVTIYDHPAVPGTGEPLMSYVRLQQLGHRLIRLPIDWSFLQPGLDAGNQDFHPAYWAAVREEVGKIKAAGLRVVLGLHNGCEWREPKREAAPTRVCGAGLTVEQTNQVWRKLSDGFRDDPAVVAYDLFNEPTRFSHPTRRDLQAADKPPYSVYQRHVNAVVKTLREAGDRKTLWVESLCCSPYMDFASTDPNGPWVDDRLDRIVYSQHMYPVRNSGQGEDFDAAKLDEDYVRDAGKPWVDRGYERGFLGRLREFGDWCSRSKVTCSIGEVGWYGPGQSDASAEQWNRLGDRWYAIANGYGLAVTYFGASSAFHGPLWAYDAPGPDVWFPAVGLSRKQSQATVIERPENLSRG</sequence>
<evidence type="ECO:0000256" key="7">
    <source>
        <dbReference type="RuleBase" id="RU361153"/>
    </source>
</evidence>
<dbReference type="Gene3D" id="3.20.20.80">
    <property type="entry name" value="Glycosidases"/>
    <property type="match status" value="1"/>
</dbReference>
<proteinExistence type="inferred from homology"/>
<dbReference type="InterPro" id="IPR050386">
    <property type="entry name" value="Glycosyl_hydrolase_5"/>
</dbReference>
<dbReference type="InterPro" id="IPR017853">
    <property type="entry name" value="GH"/>
</dbReference>
<keyword evidence="6" id="KW-0624">Polysaccharide degradation</keyword>
<evidence type="ECO:0000256" key="6">
    <source>
        <dbReference type="ARBA" id="ARBA00023326"/>
    </source>
</evidence>
<evidence type="ECO:0000256" key="3">
    <source>
        <dbReference type="ARBA" id="ARBA00023001"/>
    </source>
</evidence>
<keyword evidence="8" id="KW-0732">Signal</keyword>
<name>A0A3P8L1C8_TSUPA</name>
<comment type="similarity">
    <text evidence="1 7">Belongs to the glycosyl hydrolase 5 (cellulase A) family.</text>
</comment>
<gene>
    <name evidence="10" type="ORF">NCTC10741_01452</name>
</gene>
<dbReference type="PANTHER" id="PTHR31297:SF41">
    <property type="entry name" value="ENDOGLUCANASE, PUTATIVE (AFU_ORTHOLOGUE AFUA_5G01830)-RELATED"/>
    <property type="match status" value="1"/>
</dbReference>
<dbReference type="GO" id="GO:0030245">
    <property type="term" value="P:cellulose catabolic process"/>
    <property type="evidence" value="ECO:0007669"/>
    <property type="project" value="UniProtKB-KW"/>
</dbReference>
<evidence type="ECO:0000313" key="10">
    <source>
        <dbReference type="EMBL" id="VDR38335.1"/>
    </source>
</evidence>
<feature type="signal peptide" evidence="8">
    <location>
        <begin position="1"/>
        <end position="23"/>
    </location>
</feature>
<evidence type="ECO:0000256" key="5">
    <source>
        <dbReference type="ARBA" id="ARBA00023295"/>
    </source>
</evidence>
<keyword evidence="5 7" id="KW-0326">Glycosidase</keyword>
<evidence type="ECO:0000256" key="2">
    <source>
        <dbReference type="ARBA" id="ARBA00022801"/>
    </source>
</evidence>
<dbReference type="SUPFAM" id="SSF51445">
    <property type="entry name" value="(Trans)glycosidases"/>
    <property type="match status" value="1"/>
</dbReference>
<evidence type="ECO:0000259" key="9">
    <source>
        <dbReference type="Pfam" id="PF00150"/>
    </source>
</evidence>
<feature type="domain" description="Glycoside hydrolase family 5" evidence="9">
    <location>
        <begin position="71"/>
        <end position="297"/>
    </location>
</feature>
<dbReference type="GO" id="GO:0008422">
    <property type="term" value="F:beta-glucosidase activity"/>
    <property type="evidence" value="ECO:0007669"/>
    <property type="project" value="TreeGrafter"/>
</dbReference>
<feature type="chain" id="PRO_5039541427" evidence="8">
    <location>
        <begin position="24"/>
        <end position="400"/>
    </location>
</feature>
<evidence type="ECO:0000256" key="8">
    <source>
        <dbReference type="SAM" id="SignalP"/>
    </source>
</evidence>
<keyword evidence="2 7" id="KW-0378">Hydrolase</keyword>
<dbReference type="GO" id="GO:0005576">
    <property type="term" value="C:extracellular region"/>
    <property type="evidence" value="ECO:0007669"/>
    <property type="project" value="TreeGrafter"/>
</dbReference>
<accession>A0A3P8L1C8</accession>
<dbReference type="InterPro" id="IPR001547">
    <property type="entry name" value="Glyco_hydro_5"/>
</dbReference>
<reference evidence="10 11" key="1">
    <citation type="submission" date="2018-12" db="EMBL/GenBank/DDBJ databases">
        <authorList>
            <consortium name="Pathogen Informatics"/>
        </authorList>
    </citation>
    <scope>NUCLEOTIDE SEQUENCE [LARGE SCALE GENOMIC DNA]</scope>
    <source>
        <strain evidence="10 11">NCTC10741</strain>
    </source>
</reference>
<dbReference type="Pfam" id="PF00150">
    <property type="entry name" value="Cellulase"/>
    <property type="match status" value="1"/>
</dbReference>